<name>A0A1Y1L5Y2_PHOPY</name>
<organism evidence="1">
    <name type="scientific">Photinus pyralis</name>
    <name type="common">Common eastern firefly</name>
    <name type="synonym">Lampyris pyralis</name>
    <dbReference type="NCBI Taxonomy" id="7054"/>
    <lineage>
        <taxon>Eukaryota</taxon>
        <taxon>Metazoa</taxon>
        <taxon>Ecdysozoa</taxon>
        <taxon>Arthropoda</taxon>
        <taxon>Hexapoda</taxon>
        <taxon>Insecta</taxon>
        <taxon>Pterygota</taxon>
        <taxon>Neoptera</taxon>
        <taxon>Endopterygota</taxon>
        <taxon>Coleoptera</taxon>
        <taxon>Polyphaga</taxon>
        <taxon>Elateriformia</taxon>
        <taxon>Elateroidea</taxon>
        <taxon>Lampyridae</taxon>
        <taxon>Lampyrinae</taxon>
        <taxon>Photinus</taxon>
    </lineage>
</organism>
<evidence type="ECO:0000313" key="1">
    <source>
        <dbReference type="EMBL" id="JAV68218.1"/>
    </source>
</evidence>
<dbReference type="AlphaFoldDB" id="A0A1Y1L5Y2"/>
<protein>
    <submittedName>
        <fullName evidence="1">Uncharacterized protein</fullName>
    </submittedName>
</protein>
<dbReference type="EMBL" id="GEZM01066067">
    <property type="protein sequence ID" value="JAV68211.1"/>
    <property type="molecule type" value="Transcribed_RNA"/>
</dbReference>
<accession>A0A1Y1L5Y2</accession>
<dbReference type="EMBL" id="GEZM01066065">
    <property type="protein sequence ID" value="JAV68216.1"/>
    <property type="molecule type" value="Transcribed_RNA"/>
</dbReference>
<reference evidence="1" key="1">
    <citation type="journal article" date="2016" name="Sci. Rep.">
        <title>Molecular characterization of firefly nuptial gifts: a multi-omics approach sheds light on postcopulatory sexual selection.</title>
        <authorList>
            <person name="Al-Wathiqui N."/>
            <person name="Fallon T.R."/>
            <person name="South A."/>
            <person name="Weng J.K."/>
            <person name="Lewis S.M."/>
        </authorList>
    </citation>
    <scope>NUCLEOTIDE SEQUENCE</scope>
</reference>
<dbReference type="EMBL" id="GEZM01066064">
    <property type="protein sequence ID" value="JAV68218.1"/>
    <property type="molecule type" value="Transcribed_RNA"/>
</dbReference>
<proteinExistence type="predicted"/>
<dbReference type="EMBL" id="GEZM01066066">
    <property type="protein sequence ID" value="JAV68212.1"/>
    <property type="molecule type" value="Transcribed_RNA"/>
</dbReference>
<sequence>MVPTTSRRRRKCTMSSSSGITSPEVIILCNCSQTLTMASSERKPASNAAHMDLKWTAIAQVKIHTKHKHKDHVKTRKIRTYKCKNASNSESPKIRFLYQSR</sequence>